<reference evidence="2" key="1">
    <citation type="journal article" date="2022" name="Int. J. Mol. Sci.">
        <title>Draft Genome of Tanacetum Coccineum: Genomic Comparison of Closely Related Tanacetum-Family Plants.</title>
        <authorList>
            <person name="Yamashiro T."/>
            <person name="Shiraishi A."/>
            <person name="Nakayama K."/>
            <person name="Satake H."/>
        </authorList>
    </citation>
    <scope>NUCLEOTIDE SEQUENCE</scope>
</reference>
<organism evidence="2 3">
    <name type="scientific">Tanacetum coccineum</name>
    <dbReference type="NCBI Taxonomy" id="301880"/>
    <lineage>
        <taxon>Eukaryota</taxon>
        <taxon>Viridiplantae</taxon>
        <taxon>Streptophyta</taxon>
        <taxon>Embryophyta</taxon>
        <taxon>Tracheophyta</taxon>
        <taxon>Spermatophyta</taxon>
        <taxon>Magnoliopsida</taxon>
        <taxon>eudicotyledons</taxon>
        <taxon>Gunneridae</taxon>
        <taxon>Pentapetalae</taxon>
        <taxon>asterids</taxon>
        <taxon>campanulids</taxon>
        <taxon>Asterales</taxon>
        <taxon>Asteraceae</taxon>
        <taxon>Asteroideae</taxon>
        <taxon>Anthemideae</taxon>
        <taxon>Anthemidinae</taxon>
        <taxon>Tanacetum</taxon>
    </lineage>
</organism>
<accession>A0ABQ5E4X7</accession>
<name>A0ABQ5E4X7_9ASTR</name>
<dbReference type="Proteomes" id="UP001151760">
    <property type="component" value="Unassembled WGS sequence"/>
</dbReference>
<sequence>MLEFIKDDTSSFGAIPSEGTMKFGKRFRTKISIFMPEWESVCLLYKDLKQLLNQIDPAKRDEGFRQFLKNEIEKMNEFFSGKEEEYRKRFQELKDEVAELSSGEDPIHVIMDLLQFHNQLVLLLHYYVLNCDGTHTPRIKFIT</sequence>
<dbReference type="InterPro" id="IPR031142">
    <property type="entry name" value="SPX_prot"/>
</dbReference>
<proteinExistence type="predicted"/>
<evidence type="ECO:0000313" key="2">
    <source>
        <dbReference type="EMBL" id="GJT45919.1"/>
    </source>
</evidence>
<reference evidence="2" key="2">
    <citation type="submission" date="2022-01" db="EMBL/GenBank/DDBJ databases">
        <authorList>
            <person name="Yamashiro T."/>
            <person name="Shiraishi A."/>
            <person name="Satake H."/>
            <person name="Nakayama K."/>
        </authorList>
    </citation>
    <scope>NUCLEOTIDE SEQUENCE</scope>
</reference>
<dbReference type="PROSITE" id="PS51382">
    <property type="entry name" value="SPX"/>
    <property type="match status" value="1"/>
</dbReference>
<gene>
    <name evidence="2" type="ORF">Tco_0954634</name>
</gene>
<dbReference type="EMBL" id="BQNB010015941">
    <property type="protein sequence ID" value="GJT45919.1"/>
    <property type="molecule type" value="Genomic_DNA"/>
</dbReference>
<keyword evidence="3" id="KW-1185">Reference proteome</keyword>
<feature type="domain" description="SPX" evidence="1">
    <location>
        <begin position="21"/>
        <end position="143"/>
    </location>
</feature>
<comment type="caution">
    <text evidence="2">The sequence shown here is derived from an EMBL/GenBank/DDBJ whole genome shotgun (WGS) entry which is preliminary data.</text>
</comment>
<dbReference type="PANTHER" id="PTHR45978:SF14">
    <property type="entry name" value="SPX DOMAIN-CONTAINING PROTEIN"/>
    <property type="match status" value="1"/>
</dbReference>
<dbReference type="PANTHER" id="PTHR45978">
    <property type="entry name" value="SPX DOMAIN-CONTAINING PROTEIN 3"/>
    <property type="match status" value="1"/>
</dbReference>
<evidence type="ECO:0000313" key="3">
    <source>
        <dbReference type="Proteomes" id="UP001151760"/>
    </source>
</evidence>
<evidence type="ECO:0000259" key="1">
    <source>
        <dbReference type="PROSITE" id="PS51382"/>
    </source>
</evidence>
<protein>
    <submittedName>
        <fullName evidence="2">SPX domain-containing protein 1</fullName>
    </submittedName>
</protein>
<dbReference type="InterPro" id="IPR004331">
    <property type="entry name" value="SPX_dom"/>
</dbReference>